<dbReference type="InterPro" id="IPR005545">
    <property type="entry name" value="YCII"/>
</dbReference>
<dbReference type="Proteomes" id="UP000317835">
    <property type="component" value="Chromosome"/>
</dbReference>
<dbReference type="Pfam" id="PF03795">
    <property type="entry name" value="YCII"/>
    <property type="match status" value="1"/>
</dbReference>
<dbReference type="EMBL" id="CP036426">
    <property type="protein sequence ID" value="QDV38087.1"/>
    <property type="molecule type" value="Genomic_DNA"/>
</dbReference>
<feature type="domain" description="AraC effector-binding" evidence="2">
    <location>
        <begin position="141"/>
        <end position="292"/>
    </location>
</feature>
<dbReference type="Pfam" id="PF06445">
    <property type="entry name" value="GyrI-like"/>
    <property type="match status" value="1"/>
</dbReference>
<dbReference type="SUPFAM" id="SSF54909">
    <property type="entry name" value="Dimeric alpha+beta barrel"/>
    <property type="match status" value="1"/>
</dbReference>
<gene>
    <name evidence="3" type="ORF">ElP_60360</name>
</gene>
<dbReference type="InterPro" id="IPR011256">
    <property type="entry name" value="Reg_factor_effector_dom_sf"/>
</dbReference>
<evidence type="ECO:0000259" key="2">
    <source>
        <dbReference type="SMART" id="SM00871"/>
    </source>
</evidence>
<dbReference type="InterPro" id="IPR029442">
    <property type="entry name" value="GyrI-like"/>
</dbReference>
<dbReference type="AlphaFoldDB" id="A0A518HB94"/>
<dbReference type="SMART" id="SM00871">
    <property type="entry name" value="AraC_E_bind"/>
    <property type="match status" value="1"/>
</dbReference>
<dbReference type="Gene3D" id="3.20.80.10">
    <property type="entry name" value="Regulatory factor, effector binding domain"/>
    <property type="match status" value="1"/>
</dbReference>
<evidence type="ECO:0000313" key="4">
    <source>
        <dbReference type="Proteomes" id="UP000317835"/>
    </source>
</evidence>
<accession>A0A518HB94</accession>
<keyword evidence="4" id="KW-1185">Reference proteome</keyword>
<dbReference type="PANTHER" id="PTHR35174:SF4">
    <property type="entry name" value="BLL7163 PROTEIN"/>
    <property type="match status" value="1"/>
</dbReference>
<dbReference type="KEGG" id="tpla:ElP_60360"/>
<dbReference type="SUPFAM" id="SSF55136">
    <property type="entry name" value="Probable bacterial effector-binding domain"/>
    <property type="match status" value="1"/>
</dbReference>
<name>A0A518HB94_9BACT</name>
<organism evidence="3 4">
    <name type="scientific">Tautonia plasticadhaerens</name>
    <dbReference type="NCBI Taxonomy" id="2527974"/>
    <lineage>
        <taxon>Bacteria</taxon>
        <taxon>Pseudomonadati</taxon>
        <taxon>Planctomycetota</taxon>
        <taxon>Planctomycetia</taxon>
        <taxon>Isosphaerales</taxon>
        <taxon>Isosphaeraceae</taxon>
        <taxon>Tautonia</taxon>
    </lineage>
</organism>
<dbReference type="PANTHER" id="PTHR35174">
    <property type="entry name" value="BLL7171 PROTEIN-RELATED"/>
    <property type="match status" value="1"/>
</dbReference>
<dbReference type="Gene3D" id="3.30.70.1060">
    <property type="entry name" value="Dimeric alpha+beta barrel"/>
    <property type="match status" value="1"/>
</dbReference>
<sequence>MRVMVIVRASKSSEAGELPDTELLTAMGDYCEELAKAGVMLAGEGLQPSSKGARVRFSGADRTVIDGPFAETKELIAGFWIWKVGSMEEAISWARRCPNPMPGESDLEIRPIVEADDLGEAFTPELREQEAATRARALGLTSPTFQEAPELLLAGLAESYDAETRARIPRQWERLATRLGEIPGRVGDDSFGACWNAAPGCTFDYLAGVAVSSAEGLPEGFRALKVDARRYAVFAHPGHVSGLPGTIDAIWSRWAPECGLRLSADSPCLERYSNAFDPASGTGGIEVWVPLEA</sequence>
<evidence type="ECO:0000313" key="3">
    <source>
        <dbReference type="EMBL" id="QDV38087.1"/>
    </source>
</evidence>
<comment type="similarity">
    <text evidence="1">Belongs to the YciI family.</text>
</comment>
<dbReference type="InterPro" id="IPR011008">
    <property type="entry name" value="Dimeric_a/b-barrel"/>
</dbReference>
<dbReference type="OrthoDB" id="9795306at2"/>
<protein>
    <submittedName>
        <fullName evidence="3">YCII-related domain protein</fullName>
    </submittedName>
</protein>
<proteinExistence type="inferred from homology"/>
<reference evidence="3 4" key="1">
    <citation type="submission" date="2019-02" db="EMBL/GenBank/DDBJ databases">
        <title>Deep-cultivation of Planctomycetes and their phenomic and genomic characterization uncovers novel biology.</title>
        <authorList>
            <person name="Wiegand S."/>
            <person name="Jogler M."/>
            <person name="Boedeker C."/>
            <person name="Pinto D."/>
            <person name="Vollmers J."/>
            <person name="Rivas-Marin E."/>
            <person name="Kohn T."/>
            <person name="Peeters S.H."/>
            <person name="Heuer A."/>
            <person name="Rast P."/>
            <person name="Oberbeckmann S."/>
            <person name="Bunk B."/>
            <person name="Jeske O."/>
            <person name="Meyerdierks A."/>
            <person name="Storesund J.E."/>
            <person name="Kallscheuer N."/>
            <person name="Luecker S."/>
            <person name="Lage O.M."/>
            <person name="Pohl T."/>
            <person name="Merkel B.J."/>
            <person name="Hornburger P."/>
            <person name="Mueller R.-W."/>
            <person name="Bruemmer F."/>
            <person name="Labrenz M."/>
            <person name="Spormann A.M."/>
            <person name="Op den Camp H."/>
            <person name="Overmann J."/>
            <person name="Amann R."/>
            <person name="Jetten M.S.M."/>
            <person name="Mascher T."/>
            <person name="Medema M.H."/>
            <person name="Devos D.P."/>
            <person name="Kaster A.-K."/>
            <person name="Ovreas L."/>
            <person name="Rohde M."/>
            <person name="Galperin M.Y."/>
            <person name="Jogler C."/>
        </authorList>
    </citation>
    <scope>NUCLEOTIDE SEQUENCE [LARGE SCALE GENOMIC DNA]</scope>
    <source>
        <strain evidence="3 4">ElP</strain>
    </source>
</reference>
<evidence type="ECO:0000256" key="1">
    <source>
        <dbReference type="ARBA" id="ARBA00007689"/>
    </source>
</evidence>
<dbReference type="InterPro" id="IPR010499">
    <property type="entry name" value="AraC_E-bd"/>
</dbReference>